<keyword evidence="2 5" id="KW-0732">Signal</keyword>
<feature type="signal peptide" evidence="5">
    <location>
        <begin position="1"/>
        <end position="20"/>
    </location>
</feature>
<gene>
    <name evidence="6" type="ORF">FCM35_KLT00095</name>
</gene>
<keyword evidence="7" id="KW-1185">Reference proteome</keyword>
<dbReference type="SUPFAM" id="SSF52266">
    <property type="entry name" value="SGNH hydrolase"/>
    <property type="match status" value="1"/>
</dbReference>
<feature type="chain" id="PRO_5033015933" evidence="5">
    <location>
        <begin position="21"/>
        <end position="360"/>
    </location>
</feature>
<evidence type="ECO:0000313" key="6">
    <source>
        <dbReference type="EMBL" id="KAF3341457.1"/>
    </source>
</evidence>
<dbReference type="EMBL" id="SWLB01000001">
    <property type="protein sequence ID" value="KAF3341457.1"/>
    <property type="molecule type" value="Genomic_DNA"/>
</dbReference>
<comment type="similarity">
    <text evidence="1">Belongs to the 'GDSL' lipolytic enzyme family.</text>
</comment>
<dbReference type="OrthoDB" id="1600564at2759"/>
<comment type="caution">
    <text evidence="6">The sequence shown here is derived from an EMBL/GenBank/DDBJ whole genome shotgun (WGS) entry which is preliminary data.</text>
</comment>
<organism evidence="6 7">
    <name type="scientific">Carex littledalei</name>
    <dbReference type="NCBI Taxonomy" id="544730"/>
    <lineage>
        <taxon>Eukaryota</taxon>
        <taxon>Viridiplantae</taxon>
        <taxon>Streptophyta</taxon>
        <taxon>Embryophyta</taxon>
        <taxon>Tracheophyta</taxon>
        <taxon>Spermatophyta</taxon>
        <taxon>Magnoliopsida</taxon>
        <taxon>Liliopsida</taxon>
        <taxon>Poales</taxon>
        <taxon>Cyperaceae</taxon>
        <taxon>Cyperoideae</taxon>
        <taxon>Cariceae</taxon>
        <taxon>Carex</taxon>
        <taxon>Carex subgen. Euthyceras</taxon>
    </lineage>
</organism>
<dbReference type="Pfam" id="PF00657">
    <property type="entry name" value="Lipase_GDSL"/>
    <property type="match status" value="1"/>
</dbReference>
<dbReference type="AlphaFoldDB" id="A0A833VI28"/>
<protein>
    <submittedName>
        <fullName evidence="6">GDSL esterase/lipase</fullName>
    </submittedName>
</protein>
<evidence type="ECO:0000256" key="4">
    <source>
        <dbReference type="ARBA" id="ARBA00023180"/>
    </source>
</evidence>
<dbReference type="PANTHER" id="PTHR22835:SF659">
    <property type="entry name" value="GDSL LIPASE_ACYLHYDROLASE, PUTATIVE (AFU_ORTHOLOGUE AFUA_2G00510)-RELATED"/>
    <property type="match status" value="1"/>
</dbReference>
<reference evidence="6" key="1">
    <citation type="submission" date="2020-01" db="EMBL/GenBank/DDBJ databases">
        <title>Genome sequence of Kobresia littledalei, the first chromosome-level genome in the family Cyperaceae.</title>
        <authorList>
            <person name="Qu G."/>
        </authorList>
    </citation>
    <scope>NUCLEOTIDE SEQUENCE</scope>
    <source>
        <strain evidence="6">C.B.Clarke</strain>
        <tissue evidence="6">Leaf</tissue>
    </source>
</reference>
<keyword evidence="4" id="KW-0325">Glycoprotein</keyword>
<evidence type="ECO:0000256" key="5">
    <source>
        <dbReference type="SAM" id="SignalP"/>
    </source>
</evidence>
<dbReference type="Gene3D" id="3.40.50.1110">
    <property type="entry name" value="SGNH hydrolase"/>
    <property type="match status" value="1"/>
</dbReference>
<dbReference type="CDD" id="cd01837">
    <property type="entry name" value="SGNH_plant_lipase_like"/>
    <property type="match status" value="1"/>
</dbReference>
<dbReference type="InterPro" id="IPR035669">
    <property type="entry name" value="SGNH_plant_lipase-like"/>
</dbReference>
<dbReference type="GO" id="GO:0016788">
    <property type="term" value="F:hydrolase activity, acting on ester bonds"/>
    <property type="evidence" value="ECO:0007669"/>
    <property type="project" value="InterPro"/>
</dbReference>
<evidence type="ECO:0000256" key="3">
    <source>
        <dbReference type="ARBA" id="ARBA00022801"/>
    </source>
</evidence>
<dbReference type="InterPro" id="IPR001087">
    <property type="entry name" value="GDSL"/>
</dbReference>
<evidence type="ECO:0000256" key="1">
    <source>
        <dbReference type="ARBA" id="ARBA00008668"/>
    </source>
</evidence>
<dbReference type="PANTHER" id="PTHR22835">
    <property type="entry name" value="ZINC FINGER FYVE DOMAIN CONTAINING PROTEIN"/>
    <property type="match status" value="1"/>
</dbReference>
<keyword evidence="3" id="KW-0378">Hydrolase</keyword>
<evidence type="ECO:0000256" key="2">
    <source>
        <dbReference type="ARBA" id="ARBA00022729"/>
    </source>
</evidence>
<evidence type="ECO:0000313" key="7">
    <source>
        <dbReference type="Proteomes" id="UP000623129"/>
    </source>
</evidence>
<sequence length="360" mass="38698">MKTLVLISFFLLSYLHTSYSQKYNAIYSFGDSVSDTGNLCVNGRPSSLTLAQPPYGETYFGKVTCRCSDGRLVVDFLAQYFGLPLLPPSKASGSDFKKGANMAIIGATAQTSAFFYSIGVGSNIWNNGPLDTQIQWFQNIASSVCGSNCKAYLKNSLFVLGELGGNDYNANLFGGRTPEQTSSYVPQIVQAISNGAEKLISMGAVDIVIPSVLPIGCFPVYLSLYQSSNAGDYDGLGCLKSFNNLANYHNSKLKSAVNSLQSKYPGTRIIYADFYSQVISMVQSPSSYGFVSGLQACCGAGGGKYNYDNTKRCGMAGASACSDPSKYLSWDGIHLTEAAYRQITNGWLKGPYASPPILHN</sequence>
<accession>A0A833VI28</accession>
<name>A0A833VI28_9POAL</name>
<dbReference type="Proteomes" id="UP000623129">
    <property type="component" value="Unassembled WGS sequence"/>
</dbReference>
<dbReference type="InterPro" id="IPR036514">
    <property type="entry name" value="SGNH_hydro_sf"/>
</dbReference>
<proteinExistence type="inferred from homology"/>